<reference evidence="3" key="1">
    <citation type="journal article" date="2019" name="Int. J. Syst. Evol. Microbiol.">
        <title>The Global Catalogue of Microorganisms (GCM) 10K type strain sequencing project: providing services to taxonomists for standard genome sequencing and annotation.</title>
        <authorList>
            <consortium name="The Broad Institute Genomics Platform"/>
            <consortium name="The Broad Institute Genome Sequencing Center for Infectious Disease"/>
            <person name="Wu L."/>
            <person name="Ma J."/>
        </authorList>
    </citation>
    <scope>NUCLEOTIDE SEQUENCE [LARGE SCALE GENOMIC DNA]</scope>
    <source>
        <strain evidence="3">JCM 16013</strain>
    </source>
</reference>
<organism evidence="2 3">
    <name type="scientific">Catenulispora subtropica</name>
    <dbReference type="NCBI Taxonomy" id="450798"/>
    <lineage>
        <taxon>Bacteria</taxon>
        <taxon>Bacillati</taxon>
        <taxon>Actinomycetota</taxon>
        <taxon>Actinomycetes</taxon>
        <taxon>Catenulisporales</taxon>
        <taxon>Catenulisporaceae</taxon>
        <taxon>Catenulispora</taxon>
    </lineage>
</organism>
<evidence type="ECO:0000259" key="1">
    <source>
        <dbReference type="PROSITE" id="PS51186"/>
    </source>
</evidence>
<dbReference type="Gene3D" id="3.40.630.30">
    <property type="match status" value="1"/>
</dbReference>
<dbReference type="CDD" id="cd04301">
    <property type="entry name" value="NAT_SF"/>
    <property type="match status" value="1"/>
</dbReference>
<accession>A0ABP5C7U8</accession>
<dbReference type="Proteomes" id="UP001499854">
    <property type="component" value="Unassembled WGS sequence"/>
</dbReference>
<protein>
    <submittedName>
        <fullName evidence="2">GNAT family N-acetyltransferase</fullName>
    </submittedName>
</protein>
<dbReference type="PANTHER" id="PTHR43617">
    <property type="entry name" value="L-AMINO ACID N-ACETYLTRANSFERASE"/>
    <property type="match status" value="1"/>
</dbReference>
<dbReference type="InterPro" id="IPR000182">
    <property type="entry name" value="GNAT_dom"/>
</dbReference>
<name>A0ABP5C7U8_9ACTN</name>
<dbReference type="PROSITE" id="PS51186">
    <property type="entry name" value="GNAT"/>
    <property type="match status" value="1"/>
</dbReference>
<dbReference type="InterPro" id="IPR050276">
    <property type="entry name" value="MshD_Acetyltransferase"/>
</dbReference>
<evidence type="ECO:0000313" key="2">
    <source>
        <dbReference type="EMBL" id="GAA1959118.1"/>
    </source>
</evidence>
<sequence>MTDIEIRPATLDDLDGLAHDSAELFAEDGVARDRLRDPEWPRDNDRARLAGLVAAPDALVLVAVEDRVVVGHLVGTFSPASSMWTAARAELVSTHVVASHRGQGIGGRMVEDFIAWGRDRGAARLHVSAYAANSAAIRFYQRYGFVPLSIDLALEVD</sequence>
<dbReference type="SUPFAM" id="SSF55729">
    <property type="entry name" value="Acyl-CoA N-acyltransferases (Nat)"/>
    <property type="match status" value="1"/>
</dbReference>
<evidence type="ECO:0000313" key="3">
    <source>
        <dbReference type="Proteomes" id="UP001499854"/>
    </source>
</evidence>
<dbReference type="RefSeq" id="WP_344656118.1">
    <property type="nucleotide sequence ID" value="NZ_BAAAQM010000005.1"/>
</dbReference>
<gene>
    <name evidence="2" type="ORF">GCM10009838_14270</name>
</gene>
<dbReference type="InterPro" id="IPR016181">
    <property type="entry name" value="Acyl_CoA_acyltransferase"/>
</dbReference>
<feature type="domain" description="N-acetyltransferase" evidence="1">
    <location>
        <begin position="4"/>
        <end position="157"/>
    </location>
</feature>
<comment type="caution">
    <text evidence="2">The sequence shown here is derived from an EMBL/GenBank/DDBJ whole genome shotgun (WGS) entry which is preliminary data.</text>
</comment>
<keyword evidence="3" id="KW-1185">Reference proteome</keyword>
<proteinExistence type="predicted"/>
<dbReference type="Pfam" id="PF00583">
    <property type="entry name" value="Acetyltransf_1"/>
    <property type="match status" value="1"/>
</dbReference>
<dbReference type="EMBL" id="BAAAQM010000005">
    <property type="protein sequence ID" value="GAA1959118.1"/>
    <property type="molecule type" value="Genomic_DNA"/>
</dbReference>